<proteinExistence type="predicted"/>
<name>A0A8J6P4P7_9FLAO</name>
<dbReference type="InterPro" id="IPR009056">
    <property type="entry name" value="Cyt_c-like_dom"/>
</dbReference>
<keyword evidence="8" id="KW-1185">Reference proteome</keyword>
<evidence type="ECO:0000313" key="8">
    <source>
        <dbReference type="Proteomes" id="UP000652681"/>
    </source>
</evidence>
<gene>
    <name evidence="7" type="ORF">H9Y05_03690</name>
</gene>
<dbReference type="PROSITE" id="PS51007">
    <property type="entry name" value="CYTC"/>
    <property type="match status" value="1"/>
</dbReference>
<dbReference type="AlphaFoldDB" id="A0A8J6P4P7"/>
<reference evidence="7" key="1">
    <citation type="submission" date="2020-09" db="EMBL/GenBank/DDBJ databases">
        <title>Taishania pollutisoli gen. nov., sp. nov., Isolated from Tetrabromobisphenol A-Contaminated Soil.</title>
        <authorList>
            <person name="Chen Q."/>
        </authorList>
    </citation>
    <scope>NUCLEOTIDE SEQUENCE</scope>
    <source>
        <strain evidence="7">CZZ-1</strain>
    </source>
</reference>
<keyword evidence="1 4" id="KW-0349">Heme</keyword>
<dbReference type="Pfam" id="PF00034">
    <property type="entry name" value="Cytochrom_C"/>
    <property type="match status" value="1"/>
</dbReference>
<protein>
    <submittedName>
        <fullName evidence="7">Cytochrome c</fullName>
    </submittedName>
</protein>
<dbReference type="Gene3D" id="1.10.760.10">
    <property type="entry name" value="Cytochrome c-like domain"/>
    <property type="match status" value="1"/>
</dbReference>
<dbReference type="RefSeq" id="WP_216713546.1">
    <property type="nucleotide sequence ID" value="NZ_JACVEL010000002.1"/>
</dbReference>
<dbReference type="GO" id="GO:0009055">
    <property type="term" value="F:electron transfer activity"/>
    <property type="evidence" value="ECO:0007669"/>
    <property type="project" value="InterPro"/>
</dbReference>
<evidence type="ECO:0000256" key="3">
    <source>
        <dbReference type="ARBA" id="ARBA00023004"/>
    </source>
</evidence>
<dbReference type="EMBL" id="JACVEL010000002">
    <property type="protein sequence ID" value="MBC9811569.1"/>
    <property type="molecule type" value="Genomic_DNA"/>
</dbReference>
<dbReference type="SUPFAM" id="SSF46626">
    <property type="entry name" value="Cytochrome c"/>
    <property type="match status" value="1"/>
</dbReference>
<keyword evidence="5" id="KW-0472">Membrane</keyword>
<organism evidence="7 8">
    <name type="scientific">Taishania pollutisoli</name>
    <dbReference type="NCBI Taxonomy" id="2766479"/>
    <lineage>
        <taxon>Bacteria</taxon>
        <taxon>Pseudomonadati</taxon>
        <taxon>Bacteroidota</taxon>
        <taxon>Flavobacteriia</taxon>
        <taxon>Flavobacteriales</taxon>
        <taxon>Crocinitomicaceae</taxon>
        <taxon>Taishania</taxon>
    </lineage>
</organism>
<dbReference type="Proteomes" id="UP000652681">
    <property type="component" value="Unassembled WGS sequence"/>
</dbReference>
<keyword evidence="2 4" id="KW-0479">Metal-binding</keyword>
<feature type="transmembrane region" description="Helical" evidence="5">
    <location>
        <begin position="71"/>
        <end position="92"/>
    </location>
</feature>
<dbReference type="GO" id="GO:0020037">
    <property type="term" value="F:heme binding"/>
    <property type="evidence" value="ECO:0007669"/>
    <property type="project" value="InterPro"/>
</dbReference>
<comment type="caution">
    <text evidence="7">The sequence shown here is derived from an EMBL/GenBank/DDBJ whole genome shotgun (WGS) entry which is preliminary data.</text>
</comment>
<keyword evidence="3 4" id="KW-0408">Iron</keyword>
<accession>A0A8J6P4P7</accession>
<feature type="domain" description="Cytochrome c" evidence="6">
    <location>
        <begin position="451"/>
        <end position="546"/>
    </location>
</feature>
<evidence type="ECO:0000256" key="2">
    <source>
        <dbReference type="ARBA" id="ARBA00022723"/>
    </source>
</evidence>
<evidence type="ECO:0000256" key="5">
    <source>
        <dbReference type="SAM" id="Phobius"/>
    </source>
</evidence>
<sequence>MENNWNQLIERYLNNEFSAEGKVAFENELAKNTDLQAELELHKLTVELLQRHSLRTLVKKSGKWYRLKKQLVVSAIALTGIILITAIVYLLAVKNDTSPENQPEQLEHSFVQQIEQHLVFANIPAQYFEFTGTSDVFLSETGVLLSLTEHSFLLNGNRYSGEAIIQWQEAQTPSDFAKAGLSTKSGDRLLETQGMFSLTAFTPDGKKLDLSDEGVYIQVPVDNVKEGMKLFKGVPQPNGDVDWQDPVELERLPKQKNMNDMDLYPSRYEPKLNELKWHTDKKKRDSLYLSFEGEIVSNIENPSDTITATANQQKTENRIYDKVRWAFHIEYLKNNEADIIATVTIDNGWYIGPIRQTIEGVLLPSTFRIIPTSYYKVVGEPIENNDLENLSNETAEYLIGIEKKAIFKQRIRILNTNKTTVSGTYSFQPFDIQKAFPPVERTFSITINAPNNQLTGEQLFKSNCATCHSPHTDGTAPKLKDVRYKWEEGGAKAGTIYEWVRNWEKAAYGDPYAMFVAKLKPVSMNKFPSLTNAQIDAIFDYVDCQQRFIPPSKVLAIWNSKFNKTNLATQDFEDRMKFIHETCDQQVLDVYVKNLSEPLWKLDEQVVGMGYTQFQEFATQRVGKIKINDAHQKNLDAFYNTTVKRLQNLGKKRVEEALRKEQKWDHHMQKEREKAFIRKGMRENENLSEEFGFNLKNVYRQLGITVGFRINGSTSVNRNGKGNGTAIVNIDKYVMEATIARQSTVITDPKTGKTAQITYKPVSAQIDDYKKYDKLFLYLFSKEMNSYQRLDVNNGILKYNLNGDMNYSAAIIGMSENGYFYHQIDKLSAVNLGTIALEEVSQQEFDQRINALNNSRINQPMSLKEELQWLFKEKANYKVQQQRRKEAAFRNTIRPTVFPCFTETKMTEAEVVDIEVFK</sequence>
<dbReference type="GO" id="GO:0046872">
    <property type="term" value="F:metal ion binding"/>
    <property type="evidence" value="ECO:0007669"/>
    <property type="project" value="UniProtKB-KW"/>
</dbReference>
<keyword evidence="5" id="KW-1133">Transmembrane helix</keyword>
<evidence type="ECO:0000256" key="1">
    <source>
        <dbReference type="ARBA" id="ARBA00022617"/>
    </source>
</evidence>
<keyword evidence="5" id="KW-0812">Transmembrane</keyword>
<evidence type="ECO:0000256" key="4">
    <source>
        <dbReference type="PROSITE-ProRule" id="PRU00433"/>
    </source>
</evidence>
<evidence type="ECO:0000259" key="6">
    <source>
        <dbReference type="PROSITE" id="PS51007"/>
    </source>
</evidence>
<dbReference type="InterPro" id="IPR036909">
    <property type="entry name" value="Cyt_c-like_dom_sf"/>
</dbReference>
<evidence type="ECO:0000313" key="7">
    <source>
        <dbReference type="EMBL" id="MBC9811569.1"/>
    </source>
</evidence>